<sequence length="278" mass="31074">MVQIGQYNKLKVAEMSQFGAFLDGGNLGNILLPNRYVTSDLKPGQEIQVFIYLDSEDRLVASTEQPLITVGQFGYLKVNDVSNVGAFLDWGLPKDLLVPFREQKVRMVEGNSYLVFVYLDDETKRIVASAKIEKFLDNVSHNYQPGDKVDLIIAGATELGYKAIINQTHLGLIYKDQTHEPPETGQKVPGYIVRIREDEKIDLSLSPIGAGGIDDNVEQLREKLTQNNGFLPLTDSSSPEEIRLLLKMSKKAFKKAVGSLYKQKKIVLEKDGIRAQEA</sequence>
<dbReference type="Gene3D" id="2.40.50.140">
    <property type="entry name" value="Nucleic acid-binding proteins"/>
    <property type="match status" value="3"/>
</dbReference>
<dbReference type="InterPro" id="IPR040764">
    <property type="entry name" value="CvfB_WH"/>
</dbReference>
<dbReference type="GO" id="GO:0003676">
    <property type="term" value="F:nucleic acid binding"/>
    <property type="evidence" value="ECO:0007669"/>
    <property type="project" value="InterPro"/>
</dbReference>
<dbReference type="InterPro" id="IPR012340">
    <property type="entry name" value="NA-bd_OB-fold"/>
</dbReference>
<feature type="domain" description="S1 motif" evidence="2">
    <location>
        <begin position="69"/>
        <end position="131"/>
    </location>
</feature>
<evidence type="ECO:0000313" key="3">
    <source>
        <dbReference type="EMBL" id="RCW28903.1"/>
    </source>
</evidence>
<dbReference type="InterPro" id="IPR039566">
    <property type="entry name" value="CvfB_S1_st"/>
</dbReference>
<accession>A0A2T0XAH9</accession>
<dbReference type="Gene3D" id="1.10.10.10">
    <property type="entry name" value="Winged helix-like DNA-binding domain superfamily/Winged helix DNA-binding domain"/>
    <property type="match status" value="1"/>
</dbReference>
<dbReference type="InterPro" id="IPR003029">
    <property type="entry name" value="S1_domain"/>
</dbReference>
<comment type="similarity">
    <text evidence="1">Belongs to the CvfB family.</text>
</comment>
<dbReference type="STRING" id="1168289.GCA_000259075_03719"/>
<dbReference type="AlphaFoldDB" id="A0A2T0XAH9"/>
<feature type="domain" description="S1 motif" evidence="2">
    <location>
        <begin position="3"/>
        <end position="64"/>
    </location>
</feature>
<dbReference type="RefSeq" id="WP_106154261.1">
    <property type="nucleotide sequence ID" value="NZ_PVTS01000018.1"/>
</dbReference>
<evidence type="ECO:0000256" key="1">
    <source>
        <dbReference type="PIRNR" id="PIRNR012524"/>
    </source>
</evidence>
<dbReference type="EMBL" id="QPIZ01000034">
    <property type="protein sequence ID" value="RCW28903.1"/>
    <property type="molecule type" value="Genomic_DNA"/>
</dbReference>
<dbReference type="PIRSF" id="PIRSF012524">
    <property type="entry name" value="YitL_S1"/>
    <property type="match status" value="1"/>
</dbReference>
<comment type="caution">
    <text evidence="3">The sequence shown here is derived from an EMBL/GenBank/DDBJ whole genome shotgun (WGS) entry which is preliminary data.</text>
</comment>
<proteinExistence type="inferred from homology"/>
<dbReference type="SMART" id="SM00316">
    <property type="entry name" value="S1"/>
    <property type="match status" value="3"/>
</dbReference>
<gene>
    <name evidence="3" type="ORF">DFO77_13417</name>
</gene>
<name>A0A2T0XAH9_9BACT</name>
<evidence type="ECO:0000259" key="2">
    <source>
        <dbReference type="SMART" id="SM00316"/>
    </source>
</evidence>
<organism evidence="3 4">
    <name type="scientific">Marinilabilia salmonicolor</name>
    <dbReference type="NCBI Taxonomy" id="989"/>
    <lineage>
        <taxon>Bacteria</taxon>
        <taxon>Pseudomonadati</taxon>
        <taxon>Bacteroidota</taxon>
        <taxon>Bacteroidia</taxon>
        <taxon>Marinilabiliales</taxon>
        <taxon>Marinilabiliaceae</taxon>
        <taxon>Marinilabilia</taxon>
    </lineage>
</organism>
<dbReference type="OrthoDB" id="9801597at2"/>
<reference evidence="3 4" key="1">
    <citation type="submission" date="2018-07" db="EMBL/GenBank/DDBJ databases">
        <title>Freshwater and sediment microbial communities from various areas in North America, analyzing microbe dynamics in response to fracking.</title>
        <authorList>
            <person name="Lamendella R."/>
        </authorList>
    </citation>
    <scope>NUCLEOTIDE SEQUENCE [LARGE SCALE GENOMIC DNA]</scope>
    <source>
        <strain evidence="3 4">160A</strain>
    </source>
</reference>
<dbReference type="Pfam" id="PF17783">
    <property type="entry name" value="WHD_CvfB"/>
    <property type="match status" value="1"/>
</dbReference>
<dbReference type="PANTHER" id="PTHR37296">
    <property type="entry name" value="CONSERVED VIRULENCE FACTOR B"/>
    <property type="match status" value="1"/>
</dbReference>
<feature type="domain" description="S1 motif" evidence="2">
    <location>
        <begin position="144"/>
        <end position="206"/>
    </location>
</feature>
<evidence type="ECO:0000313" key="4">
    <source>
        <dbReference type="Proteomes" id="UP000252733"/>
    </source>
</evidence>
<keyword evidence="4" id="KW-1185">Reference proteome</keyword>
<dbReference type="Proteomes" id="UP000252733">
    <property type="component" value="Unassembled WGS sequence"/>
</dbReference>
<dbReference type="Pfam" id="PF13509">
    <property type="entry name" value="S1_2"/>
    <property type="match status" value="2"/>
</dbReference>
<dbReference type="PANTHER" id="PTHR37296:SF1">
    <property type="entry name" value="CONSERVED VIRULENCE FACTOR B"/>
    <property type="match status" value="1"/>
</dbReference>
<dbReference type="InterPro" id="IPR036388">
    <property type="entry name" value="WH-like_DNA-bd_sf"/>
</dbReference>
<protein>
    <recommendedName>
        <fullName evidence="2">S1 motif domain-containing protein</fullName>
    </recommendedName>
</protein>
<dbReference type="InterPro" id="IPR014464">
    <property type="entry name" value="CvfB_fam"/>
</dbReference>